<dbReference type="GO" id="GO:0016846">
    <property type="term" value="F:carbon-sulfur lyase activity"/>
    <property type="evidence" value="ECO:0007669"/>
    <property type="project" value="InterPro"/>
</dbReference>
<dbReference type="InterPro" id="IPR052355">
    <property type="entry name" value="CENP-V-like"/>
</dbReference>
<dbReference type="InterPro" id="IPR011057">
    <property type="entry name" value="Mss4-like_sf"/>
</dbReference>
<dbReference type="EMBL" id="CP042218">
    <property type="protein sequence ID" value="QDW66719.1"/>
    <property type="molecule type" value="Genomic_DNA"/>
</dbReference>
<evidence type="ECO:0000256" key="3">
    <source>
        <dbReference type="ARBA" id="ARBA00022833"/>
    </source>
</evidence>
<dbReference type="PROSITE" id="PS51891">
    <property type="entry name" value="CENP_V_GFA"/>
    <property type="match status" value="1"/>
</dbReference>
<evidence type="ECO:0000313" key="6">
    <source>
        <dbReference type="Proteomes" id="UP000316584"/>
    </source>
</evidence>
<dbReference type="AlphaFoldDB" id="A0A518N463"/>
<accession>A0A518N463</accession>
<dbReference type="Pfam" id="PF04828">
    <property type="entry name" value="GFA"/>
    <property type="match status" value="1"/>
</dbReference>
<reference evidence="5 6" key="1">
    <citation type="submission" date="2019-07" db="EMBL/GenBank/DDBJ databases">
        <title>Full genome sequence of Luteimonas sp. Gr-4.</title>
        <authorList>
            <person name="Im W.-T."/>
        </authorList>
    </citation>
    <scope>NUCLEOTIDE SEQUENCE [LARGE SCALE GENOMIC DNA]</scope>
    <source>
        <strain evidence="5 6">Gr-4</strain>
    </source>
</reference>
<evidence type="ECO:0000256" key="2">
    <source>
        <dbReference type="ARBA" id="ARBA00022723"/>
    </source>
</evidence>
<dbReference type="Proteomes" id="UP000316584">
    <property type="component" value="Chromosome"/>
</dbReference>
<organism evidence="5 6">
    <name type="scientific">Luteimonas granuli</name>
    <dbReference type="NCBI Taxonomy" id="1176533"/>
    <lineage>
        <taxon>Bacteria</taxon>
        <taxon>Pseudomonadati</taxon>
        <taxon>Pseudomonadota</taxon>
        <taxon>Gammaproteobacteria</taxon>
        <taxon>Lysobacterales</taxon>
        <taxon>Lysobacteraceae</taxon>
        <taxon>Luteimonas</taxon>
    </lineage>
</organism>
<name>A0A518N463_9GAMM</name>
<dbReference type="GO" id="GO:0046872">
    <property type="term" value="F:metal ion binding"/>
    <property type="evidence" value="ECO:0007669"/>
    <property type="project" value="UniProtKB-KW"/>
</dbReference>
<protein>
    <submittedName>
        <fullName evidence="5">GFA family protein</fullName>
    </submittedName>
</protein>
<dbReference type="RefSeq" id="WP_144891720.1">
    <property type="nucleotide sequence ID" value="NZ_CP042218.1"/>
</dbReference>
<evidence type="ECO:0000259" key="4">
    <source>
        <dbReference type="PROSITE" id="PS51891"/>
    </source>
</evidence>
<gene>
    <name evidence="5" type="ORF">FPZ22_07280</name>
</gene>
<proteinExistence type="inferred from homology"/>
<evidence type="ECO:0000256" key="1">
    <source>
        <dbReference type="ARBA" id="ARBA00005495"/>
    </source>
</evidence>
<keyword evidence="3" id="KW-0862">Zinc</keyword>
<dbReference type="KEGG" id="lug:FPZ22_07280"/>
<dbReference type="PANTHER" id="PTHR28620">
    <property type="entry name" value="CENTROMERE PROTEIN V"/>
    <property type="match status" value="1"/>
</dbReference>
<dbReference type="Gene3D" id="2.170.150.70">
    <property type="match status" value="1"/>
</dbReference>
<evidence type="ECO:0000313" key="5">
    <source>
        <dbReference type="EMBL" id="QDW66719.1"/>
    </source>
</evidence>
<feature type="domain" description="CENP-V/GFA" evidence="4">
    <location>
        <begin position="2"/>
        <end position="114"/>
    </location>
</feature>
<dbReference type="InterPro" id="IPR006913">
    <property type="entry name" value="CENP-V/GFA"/>
</dbReference>
<keyword evidence="6" id="KW-1185">Reference proteome</keyword>
<dbReference type="PANTHER" id="PTHR28620:SF1">
    <property type="entry name" value="CENP-V_GFA DOMAIN-CONTAINING PROTEIN"/>
    <property type="match status" value="1"/>
</dbReference>
<dbReference type="SUPFAM" id="SSF51316">
    <property type="entry name" value="Mss4-like"/>
    <property type="match status" value="1"/>
</dbReference>
<dbReference type="OrthoDB" id="9805575at2"/>
<sequence>MQSGSCHCGAVRFTAEGQPDRAIECNCSHCSSKGLLLWFVPESALVVVAGQEKLTTYTFNKHVIRHQFCSDCGSQPFSIGRRPDGVETAAVNVRCLDDIELERIPRVPVNGREF</sequence>
<keyword evidence="2" id="KW-0479">Metal-binding</keyword>
<comment type="similarity">
    <text evidence="1">Belongs to the Gfa family.</text>
</comment>